<dbReference type="EMBL" id="WSEL01000009">
    <property type="protein sequence ID" value="MVQ30798.1"/>
    <property type="molecule type" value="Genomic_DNA"/>
</dbReference>
<sequence length="116" mass="12956">MRWLKPNLRNSIWALFGGTPSEPPSTLIEAVTLEDIRGRMHALAHSVGNERSQQVVRRIRYASDVEALWFIRSELMALLAGELGEAAALDEVDSISDMFEDLLPEGLRSRPSPLGR</sequence>
<evidence type="ECO:0000313" key="1">
    <source>
        <dbReference type="EMBL" id="MVQ30798.1"/>
    </source>
</evidence>
<gene>
    <name evidence="1" type="ORF">GON04_15160</name>
</gene>
<organism evidence="1 2">
    <name type="scientific">Ramlibacter pinisoli</name>
    <dbReference type="NCBI Taxonomy" id="2682844"/>
    <lineage>
        <taxon>Bacteria</taxon>
        <taxon>Pseudomonadati</taxon>
        <taxon>Pseudomonadota</taxon>
        <taxon>Betaproteobacteria</taxon>
        <taxon>Burkholderiales</taxon>
        <taxon>Comamonadaceae</taxon>
        <taxon>Ramlibacter</taxon>
    </lineage>
</organism>
<evidence type="ECO:0000313" key="2">
    <source>
        <dbReference type="Proteomes" id="UP000469385"/>
    </source>
</evidence>
<dbReference type="RefSeq" id="WP_157398914.1">
    <property type="nucleotide sequence ID" value="NZ_WSEL01000009.1"/>
</dbReference>
<protein>
    <submittedName>
        <fullName evidence="1">Uncharacterized protein</fullName>
    </submittedName>
</protein>
<proteinExistence type="predicted"/>
<keyword evidence="2" id="KW-1185">Reference proteome</keyword>
<dbReference type="AlphaFoldDB" id="A0A6N8IVH0"/>
<reference evidence="1 2" key="1">
    <citation type="submission" date="2019-12" db="EMBL/GenBank/DDBJ databases">
        <authorList>
            <person name="Huq M.A."/>
        </authorList>
    </citation>
    <scope>NUCLEOTIDE SEQUENCE [LARGE SCALE GENOMIC DNA]</scope>
    <source>
        <strain evidence="1 2">MAH-25</strain>
    </source>
</reference>
<dbReference type="Proteomes" id="UP000469385">
    <property type="component" value="Unassembled WGS sequence"/>
</dbReference>
<name>A0A6N8IVH0_9BURK</name>
<accession>A0A6N8IVH0</accession>
<comment type="caution">
    <text evidence="1">The sequence shown here is derived from an EMBL/GenBank/DDBJ whole genome shotgun (WGS) entry which is preliminary data.</text>
</comment>